<evidence type="ECO:0000313" key="3">
    <source>
        <dbReference type="Proteomes" id="UP000596660"/>
    </source>
</evidence>
<dbReference type="EnsemblPlants" id="AUR62043324-RA">
    <property type="protein sequence ID" value="AUR62043324-RA:cds"/>
    <property type="gene ID" value="AUR62043324"/>
</dbReference>
<evidence type="ECO:0000313" key="2">
    <source>
        <dbReference type="EnsemblPlants" id="AUR62043324-RA:cds"/>
    </source>
</evidence>
<sequence>MDCVETREVSTPIEISHPPFEGHDRCETTPIPTHEDPTIHMVTHPSSCESTLMPIPDEPVLSQLTSTANTNTRPSEMSKRFGSSRRSIVRKKTTCLKSKSPSDITNSLFCRMSGSKRRASCSSENIWFPNRKRLYGPTPNVLVCNLLYD</sequence>
<dbReference type="Proteomes" id="UP000596660">
    <property type="component" value="Unplaced"/>
</dbReference>
<dbReference type="AlphaFoldDB" id="A0A803NB96"/>
<feature type="region of interest" description="Disordered" evidence="1">
    <location>
        <begin position="66"/>
        <end position="87"/>
    </location>
</feature>
<proteinExistence type="predicted"/>
<accession>A0A803NB96</accession>
<reference evidence="2" key="1">
    <citation type="journal article" date="2017" name="Nature">
        <title>The genome of Chenopodium quinoa.</title>
        <authorList>
            <person name="Jarvis D.E."/>
            <person name="Ho Y.S."/>
            <person name="Lightfoot D.J."/>
            <person name="Schmoeckel S.M."/>
            <person name="Li B."/>
            <person name="Borm T.J.A."/>
            <person name="Ohyanagi H."/>
            <person name="Mineta K."/>
            <person name="Michell C.T."/>
            <person name="Saber N."/>
            <person name="Kharbatia N.M."/>
            <person name="Rupper R.R."/>
            <person name="Sharp A.R."/>
            <person name="Dally N."/>
            <person name="Boughton B.A."/>
            <person name="Woo Y.H."/>
            <person name="Gao G."/>
            <person name="Schijlen E.G.W.M."/>
            <person name="Guo X."/>
            <person name="Momin A.A."/>
            <person name="Negrao S."/>
            <person name="Al-Babili S."/>
            <person name="Gehring C."/>
            <person name="Roessner U."/>
            <person name="Jung C."/>
            <person name="Murphy K."/>
            <person name="Arold S.T."/>
            <person name="Gojobori T."/>
            <person name="van der Linden C.G."/>
            <person name="van Loo E.N."/>
            <person name="Jellen E.N."/>
            <person name="Maughan P.J."/>
            <person name="Tester M."/>
        </authorList>
    </citation>
    <scope>NUCLEOTIDE SEQUENCE [LARGE SCALE GENOMIC DNA]</scope>
    <source>
        <strain evidence="2">cv. PI 614886</strain>
    </source>
</reference>
<name>A0A803NB96_CHEQI</name>
<protein>
    <submittedName>
        <fullName evidence="2">Uncharacterized protein</fullName>
    </submittedName>
</protein>
<reference evidence="2" key="2">
    <citation type="submission" date="2021-03" db="UniProtKB">
        <authorList>
            <consortium name="EnsemblPlants"/>
        </authorList>
    </citation>
    <scope>IDENTIFICATION</scope>
</reference>
<feature type="compositionally biased region" description="Polar residues" evidence="1">
    <location>
        <begin position="66"/>
        <end position="75"/>
    </location>
</feature>
<evidence type="ECO:0000256" key="1">
    <source>
        <dbReference type="SAM" id="MobiDB-lite"/>
    </source>
</evidence>
<dbReference type="Gramene" id="AUR62043324-RA">
    <property type="protein sequence ID" value="AUR62043324-RA:cds"/>
    <property type="gene ID" value="AUR62043324"/>
</dbReference>
<keyword evidence="3" id="KW-1185">Reference proteome</keyword>
<organism evidence="2 3">
    <name type="scientific">Chenopodium quinoa</name>
    <name type="common">Quinoa</name>
    <dbReference type="NCBI Taxonomy" id="63459"/>
    <lineage>
        <taxon>Eukaryota</taxon>
        <taxon>Viridiplantae</taxon>
        <taxon>Streptophyta</taxon>
        <taxon>Embryophyta</taxon>
        <taxon>Tracheophyta</taxon>
        <taxon>Spermatophyta</taxon>
        <taxon>Magnoliopsida</taxon>
        <taxon>eudicotyledons</taxon>
        <taxon>Gunneridae</taxon>
        <taxon>Pentapetalae</taxon>
        <taxon>Caryophyllales</taxon>
        <taxon>Chenopodiaceae</taxon>
        <taxon>Chenopodioideae</taxon>
        <taxon>Atripliceae</taxon>
        <taxon>Chenopodium</taxon>
    </lineage>
</organism>